<keyword evidence="2" id="KW-1185">Reference proteome</keyword>
<comment type="caution">
    <text evidence="1">The sequence shown here is derived from an EMBL/GenBank/DDBJ whole genome shotgun (WGS) entry which is preliminary data.</text>
</comment>
<evidence type="ECO:0000313" key="1">
    <source>
        <dbReference type="EMBL" id="CAD6557062.1"/>
    </source>
</evidence>
<gene>
    <name evidence="1" type="ORF">LMG28140_06055</name>
</gene>
<protein>
    <recommendedName>
        <fullName evidence="3">Plasmid related protein</fullName>
    </recommendedName>
</protein>
<evidence type="ECO:0000313" key="2">
    <source>
        <dbReference type="Proteomes" id="UP000598032"/>
    </source>
</evidence>
<dbReference type="EMBL" id="CAJHCP010000017">
    <property type="protein sequence ID" value="CAD6557062.1"/>
    <property type="molecule type" value="Genomic_DNA"/>
</dbReference>
<dbReference type="RefSeq" id="WP_201645945.1">
    <property type="nucleotide sequence ID" value="NZ_CAJHCP010000017.1"/>
</dbReference>
<sequence>MNLPSIHLARPRMKSGKIFVTPAALTALQTAGVSLFVPLLRHLRCDWGDISESDRRQNELALTAGLRILSNYALPKGGSVWIITEWDRSATTILLPDDY</sequence>
<evidence type="ECO:0008006" key="3">
    <source>
        <dbReference type="Google" id="ProtNLM"/>
    </source>
</evidence>
<organism evidence="1 2">
    <name type="scientific">Paraburkholderia metrosideri</name>
    <dbReference type="NCBI Taxonomy" id="580937"/>
    <lineage>
        <taxon>Bacteria</taxon>
        <taxon>Pseudomonadati</taxon>
        <taxon>Pseudomonadota</taxon>
        <taxon>Betaproteobacteria</taxon>
        <taxon>Burkholderiales</taxon>
        <taxon>Burkholderiaceae</taxon>
        <taxon>Paraburkholderia</taxon>
    </lineage>
</organism>
<name>A0ABM8P5S8_9BURK</name>
<reference evidence="1 2" key="1">
    <citation type="submission" date="2020-10" db="EMBL/GenBank/DDBJ databases">
        <authorList>
            <person name="Peeters C."/>
        </authorList>
    </citation>
    <scope>NUCLEOTIDE SEQUENCE [LARGE SCALE GENOMIC DNA]</scope>
    <source>
        <strain evidence="1 2">LMG 28140</strain>
    </source>
</reference>
<accession>A0ABM8P5S8</accession>
<proteinExistence type="predicted"/>
<dbReference type="Proteomes" id="UP000598032">
    <property type="component" value="Unassembled WGS sequence"/>
</dbReference>